<dbReference type="InterPro" id="IPR011356">
    <property type="entry name" value="Leucine_aapep/pepB"/>
</dbReference>
<dbReference type="NCBIfam" id="NF002074">
    <property type="entry name" value="PRK00913.1-4"/>
    <property type="match status" value="1"/>
</dbReference>
<evidence type="ECO:0000313" key="11">
    <source>
        <dbReference type="EMBL" id="MDA7417595.1"/>
    </source>
</evidence>
<reference evidence="11" key="1">
    <citation type="submission" date="2023-01" db="EMBL/GenBank/DDBJ databases">
        <title>Xenophilus mangrovi sp. nov., isolated from soil of Mangrove nature reserve.</title>
        <authorList>
            <person name="Xu S."/>
            <person name="Liu Z."/>
            <person name="Xu Y."/>
        </authorList>
    </citation>
    <scope>NUCLEOTIDE SEQUENCE</scope>
    <source>
        <strain evidence="11">YW8</strain>
    </source>
</reference>
<comment type="catalytic activity">
    <reaction evidence="2 8">
        <text>Release of an N-terminal amino acid, preferentially leucine, but not glutamic or aspartic acids.</text>
        <dbReference type="EC" id="3.4.11.10"/>
    </reaction>
</comment>
<dbReference type="Pfam" id="PF00883">
    <property type="entry name" value="Peptidase_M17"/>
    <property type="match status" value="1"/>
</dbReference>
<evidence type="ECO:0000256" key="8">
    <source>
        <dbReference type="HAMAP-Rule" id="MF_00181"/>
    </source>
</evidence>
<accession>A0AAE3N8J1</accession>
<proteinExistence type="inferred from homology"/>
<evidence type="ECO:0000259" key="10">
    <source>
        <dbReference type="PROSITE" id="PS00631"/>
    </source>
</evidence>
<evidence type="ECO:0000256" key="2">
    <source>
        <dbReference type="ARBA" id="ARBA00000967"/>
    </source>
</evidence>
<dbReference type="RefSeq" id="WP_271428809.1">
    <property type="nucleotide sequence ID" value="NZ_JAQIPB010000006.1"/>
</dbReference>
<dbReference type="CDD" id="cd00433">
    <property type="entry name" value="Peptidase_M17"/>
    <property type="match status" value="1"/>
</dbReference>
<sequence>MDFQLKTLSLAQAAAEKTDALVVLVPRAEPLEGSDALSRILHSARAAKDLGERAGKLLALYRPAGVAAPRVWAVHAGEGSPADIRAATLAGTQAALAAQPRRVALVLAGAADAAALHAAVVASADASYVYTTTRSKAEPRGIRQLTLGVADAKALQPALATAVATVRGVEFAKEWANRPGNHCTPTMLADAAQSLAKAPRVRCEVLGPKEVAALKMGSFMAVAQGSAEPLRFIVLRYQGAAKDVAPQVLVGKGITFDTGGVSLKPAAEMDEMKFDMGGAASVLGVFRALGELQPAVNVIGLIPACENMNDGRALKPGDVVTSMNGQTIEVLNTDAEGRLILCDALEYAKRFKPAAVVDIATLTGACVIALGGVRSGLFSGDDSLAQALQAAGEQAQDRCWRMPLDDEYGEGLKTHFADVANVAGRAGGAITAAKFLQRFTADLRWAHLDIAGTAWKSGAAKGATGRPVGLLLQYLLSQQDAAAARPKKARSAQARSAATAAPEGKGGRAGRRA</sequence>
<evidence type="ECO:0000256" key="3">
    <source>
        <dbReference type="ARBA" id="ARBA00009528"/>
    </source>
</evidence>
<comment type="subcellular location">
    <subcellularLocation>
        <location evidence="8">Cytoplasm</location>
    </subcellularLocation>
</comment>
<evidence type="ECO:0000256" key="1">
    <source>
        <dbReference type="ARBA" id="ARBA00000135"/>
    </source>
</evidence>
<dbReference type="GO" id="GO:0030145">
    <property type="term" value="F:manganese ion binding"/>
    <property type="evidence" value="ECO:0007669"/>
    <property type="project" value="UniProtKB-UniRule"/>
</dbReference>
<dbReference type="EC" id="3.4.11.1" evidence="8"/>
<dbReference type="Gene3D" id="3.40.220.10">
    <property type="entry name" value="Leucine Aminopeptidase, subunit E, domain 1"/>
    <property type="match status" value="1"/>
</dbReference>
<keyword evidence="8" id="KW-0479">Metal-binding</keyword>
<gene>
    <name evidence="8" type="primary">pepA</name>
    <name evidence="11" type="ORF">PGB34_14630</name>
</gene>
<dbReference type="GO" id="GO:0005737">
    <property type="term" value="C:cytoplasm"/>
    <property type="evidence" value="ECO:0007669"/>
    <property type="project" value="UniProtKB-SubCell"/>
</dbReference>
<dbReference type="Proteomes" id="UP001212602">
    <property type="component" value="Unassembled WGS sequence"/>
</dbReference>
<feature type="region of interest" description="Disordered" evidence="9">
    <location>
        <begin position="485"/>
        <end position="513"/>
    </location>
</feature>
<keyword evidence="5 8" id="KW-0645">Protease</keyword>
<dbReference type="InterPro" id="IPR000819">
    <property type="entry name" value="Peptidase_M17_C"/>
</dbReference>
<comment type="cofactor">
    <cofactor evidence="8">
        <name>Mn(2+)</name>
        <dbReference type="ChEBI" id="CHEBI:29035"/>
    </cofactor>
    <text evidence="8">Binds 2 manganese ions per subunit.</text>
</comment>
<dbReference type="SUPFAM" id="SSF53187">
    <property type="entry name" value="Zn-dependent exopeptidases"/>
    <property type="match status" value="1"/>
</dbReference>
<feature type="active site" evidence="8">
    <location>
        <position position="338"/>
    </location>
</feature>
<feature type="binding site" evidence="8">
    <location>
        <position position="257"/>
    </location>
    <ligand>
        <name>Mn(2+)</name>
        <dbReference type="ChEBI" id="CHEBI:29035"/>
        <label>2</label>
    </ligand>
</feature>
<comment type="similarity">
    <text evidence="3 8">Belongs to the peptidase M17 family.</text>
</comment>
<keyword evidence="12" id="KW-1185">Reference proteome</keyword>
<keyword evidence="6 8" id="KW-0378">Hydrolase</keyword>
<dbReference type="GO" id="GO:0070006">
    <property type="term" value="F:metalloaminopeptidase activity"/>
    <property type="evidence" value="ECO:0007669"/>
    <property type="project" value="InterPro"/>
</dbReference>
<organism evidence="11 12">
    <name type="scientific">Xenophilus arseniciresistens</name>
    <dbReference type="NCBI Taxonomy" id="1283306"/>
    <lineage>
        <taxon>Bacteria</taxon>
        <taxon>Pseudomonadati</taxon>
        <taxon>Pseudomonadota</taxon>
        <taxon>Betaproteobacteria</taxon>
        <taxon>Burkholderiales</taxon>
        <taxon>Comamonadaceae</taxon>
        <taxon>Xenophilus</taxon>
    </lineage>
</organism>
<evidence type="ECO:0000256" key="7">
    <source>
        <dbReference type="ARBA" id="ARBA00023211"/>
    </source>
</evidence>
<evidence type="ECO:0000256" key="9">
    <source>
        <dbReference type="SAM" id="MobiDB-lite"/>
    </source>
</evidence>
<keyword evidence="4 8" id="KW-0031">Aminopeptidase</keyword>
<comment type="caution">
    <text evidence="11">The sequence shown here is derived from an EMBL/GenBank/DDBJ whole genome shotgun (WGS) entry which is preliminary data.</text>
</comment>
<dbReference type="InterPro" id="IPR023042">
    <property type="entry name" value="Peptidase_M17_leu_NH2_pept"/>
</dbReference>
<evidence type="ECO:0000256" key="4">
    <source>
        <dbReference type="ARBA" id="ARBA00022438"/>
    </source>
</evidence>
<comment type="function">
    <text evidence="8">Presumably involved in the processing and regular turnover of intracellular proteins. Catalyzes the removal of unsubstituted N-terminal amino acids from various peptides.</text>
</comment>
<dbReference type="EMBL" id="JAQIPB010000006">
    <property type="protein sequence ID" value="MDA7417595.1"/>
    <property type="molecule type" value="Genomic_DNA"/>
</dbReference>
<feature type="binding site" evidence="8">
    <location>
        <position position="334"/>
    </location>
    <ligand>
        <name>Mn(2+)</name>
        <dbReference type="ChEBI" id="CHEBI:29035"/>
        <label>1</label>
    </ligand>
</feature>
<feature type="compositionally biased region" description="Low complexity" evidence="9">
    <location>
        <begin position="491"/>
        <end position="502"/>
    </location>
</feature>
<dbReference type="SUPFAM" id="SSF52949">
    <property type="entry name" value="Macro domain-like"/>
    <property type="match status" value="1"/>
</dbReference>
<dbReference type="PROSITE" id="PS00631">
    <property type="entry name" value="CYTOSOL_AP"/>
    <property type="match status" value="1"/>
</dbReference>
<dbReference type="EC" id="3.4.11.10" evidence="8"/>
<feature type="binding site" evidence="8">
    <location>
        <position position="336"/>
    </location>
    <ligand>
        <name>Mn(2+)</name>
        <dbReference type="ChEBI" id="CHEBI:29035"/>
        <label>2</label>
    </ligand>
</feature>
<feature type="binding site" evidence="8">
    <location>
        <position position="336"/>
    </location>
    <ligand>
        <name>Mn(2+)</name>
        <dbReference type="ChEBI" id="CHEBI:29035"/>
        <label>1</label>
    </ligand>
</feature>
<feature type="binding site" evidence="8">
    <location>
        <position position="275"/>
    </location>
    <ligand>
        <name>Mn(2+)</name>
        <dbReference type="ChEBI" id="CHEBI:29035"/>
        <label>2</label>
    </ligand>
</feature>
<comment type="catalytic activity">
    <reaction evidence="1 8">
        <text>Release of an N-terminal amino acid, Xaa-|-Yaa-, in which Xaa is preferably Leu, but may be other amino acids including Pro although not Arg or Lys, and Yaa may be Pro. Amino acid amides and methyl esters are also readily hydrolyzed, but rates on arylamides are exceedingly low.</text>
        <dbReference type="EC" id="3.4.11.1"/>
    </reaction>
</comment>
<protein>
    <recommendedName>
        <fullName evidence="8">Probable cytosol aminopeptidase</fullName>
        <ecNumber evidence="8">3.4.11.1</ecNumber>
    </recommendedName>
    <alternativeName>
        <fullName evidence="8">Leucine aminopeptidase</fullName>
        <shortName evidence="8">LAP</shortName>
        <ecNumber evidence="8">3.4.11.10</ecNumber>
    </alternativeName>
    <alternativeName>
        <fullName evidence="8">Leucyl aminopeptidase</fullName>
    </alternativeName>
</protein>
<feature type="binding site" evidence="8">
    <location>
        <position position="257"/>
    </location>
    <ligand>
        <name>Mn(2+)</name>
        <dbReference type="ChEBI" id="CHEBI:29035"/>
        <label>1</label>
    </ligand>
</feature>
<feature type="binding site" evidence="8">
    <location>
        <position position="252"/>
    </location>
    <ligand>
        <name>Mn(2+)</name>
        <dbReference type="ChEBI" id="CHEBI:29035"/>
        <label>2</label>
    </ligand>
</feature>
<dbReference type="GO" id="GO:0006508">
    <property type="term" value="P:proteolysis"/>
    <property type="evidence" value="ECO:0007669"/>
    <property type="project" value="UniProtKB-KW"/>
</dbReference>
<evidence type="ECO:0000256" key="5">
    <source>
        <dbReference type="ARBA" id="ARBA00022670"/>
    </source>
</evidence>
<dbReference type="InterPro" id="IPR043472">
    <property type="entry name" value="Macro_dom-like"/>
</dbReference>
<keyword evidence="8" id="KW-0963">Cytoplasm</keyword>
<dbReference type="HAMAP" id="MF_00181">
    <property type="entry name" value="Cytosol_peptidase_M17"/>
    <property type="match status" value="1"/>
</dbReference>
<feature type="domain" description="Cytosol aminopeptidase" evidence="10">
    <location>
        <begin position="332"/>
        <end position="339"/>
    </location>
</feature>
<dbReference type="AlphaFoldDB" id="A0AAE3N8J1"/>
<keyword evidence="7 8" id="KW-0464">Manganese</keyword>
<evidence type="ECO:0000256" key="6">
    <source>
        <dbReference type="ARBA" id="ARBA00022801"/>
    </source>
</evidence>
<dbReference type="PRINTS" id="PR00481">
    <property type="entry name" value="LAMNOPPTDASE"/>
</dbReference>
<name>A0AAE3N8J1_9BURK</name>
<dbReference type="Gene3D" id="3.40.630.10">
    <property type="entry name" value="Zn peptidases"/>
    <property type="match status" value="1"/>
</dbReference>
<dbReference type="PANTHER" id="PTHR11963">
    <property type="entry name" value="LEUCINE AMINOPEPTIDASE-RELATED"/>
    <property type="match status" value="1"/>
</dbReference>
<dbReference type="PANTHER" id="PTHR11963:SF23">
    <property type="entry name" value="CYTOSOL AMINOPEPTIDASE"/>
    <property type="match status" value="1"/>
</dbReference>
<evidence type="ECO:0000313" key="12">
    <source>
        <dbReference type="Proteomes" id="UP001212602"/>
    </source>
</evidence>
<feature type="active site" evidence="8">
    <location>
        <position position="264"/>
    </location>
</feature>